<accession>A0A7S9RGL7</accession>
<proteinExistence type="predicted"/>
<dbReference type="Pfam" id="PF00535">
    <property type="entry name" value="Glycos_transf_2"/>
    <property type="match status" value="1"/>
</dbReference>
<dbReference type="Gene3D" id="3.90.550.10">
    <property type="entry name" value="Spore Coat Polysaccharide Biosynthesis Protein SpsA, Chain A"/>
    <property type="match status" value="1"/>
</dbReference>
<sequence length="212" mass="24876">MKKKKIAFLTTIFPMEKSYLIDFFDSLLKQTFKKVDIIVVNDGFSNFDDIAKQYSSELNIIELKYLNTPAKNREYGINYCIEKGYDVLVFGDSDDCFKENRIEKSLELLEDNEIVVNDLTLFNENGIYEEKYLSNRLKNMQIIDFDFIKDKNVFGLSNTAIRLNDLDKFNIDKDLIAVDWYIFSIMLLKIKEQFLQVKQLVTIDSMVKIQSA</sequence>
<dbReference type="RefSeq" id="WP_196377378.1">
    <property type="nucleotide sequence ID" value="NZ_CP049266.1"/>
</dbReference>
<protein>
    <submittedName>
        <fullName evidence="2">Glycosyltransferase family 2 protein</fullName>
    </submittedName>
</protein>
<evidence type="ECO:0000313" key="2">
    <source>
        <dbReference type="EMBL" id="QPH91356.1"/>
    </source>
</evidence>
<dbReference type="EMBL" id="CP049266">
    <property type="protein sequence ID" value="QPH91356.1"/>
    <property type="molecule type" value="Genomic_DNA"/>
</dbReference>
<dbReference type="SUPFAM" id="SSF53448">
    <property type="entry name" value="Nucleotide-diphospho-sugar transferases"/>
    <property type="match status" value="1"/>
</dbReference>
<organism evidence="2 3">
    <name type="scientific">Campylobacter concisus</name>
    <dbReference type="NCBI Taxonomy" id="199"/>
    <lineage>
        <taxon>Bacteria</taxon>
        <taxon>Pseudomonadati</taxon>
        <taxon>Campylobacterota</taxon>
        <taxon>Epsilonproteobacteria</taxon>
        <taxon>Campylobacterales</taxon>
        <taxon>Campylobacteraceae</taxon>
        <taxon>Campylobacter</taxon>
    </lineage>
</organism>
<name>A0A7S9RGL7_9BACT</name>
<dbReference type="InterPro" id="IPR029044">
    <property type="entry name" value="Nucleotide-diphossugar_trans"/>
</dbReference>
<dbReference type="AlphaFoldDB" id="A0A7S9RGL7"/>
<keyword evidence="2" id="KW-0808">Transferase</keyword>
<feature type="domain" description="Glycosyltransferase 2-like" evidence="1">
    <location>
        <begin position="16"/>
        <end position="136"/>
    </location>
</feature>
<dbReference type="CDD" id="cd00761">
    <property type="entry name" value="Glyco_tranf_GTA_type"/>
    <property type="match status" value="1"/>
</dbReference>
<gene>
    <name evidence="2" type="ORF">CVT01_02055</name>
</gene>
<evidence type="ECO:0000313" key="3">
    <source>
        <dbReference type="Proteomes" id="UP000594404"/>
    </source>
</evidence>
<evidence type="ECO:0000259" key="1">
    <source>
        <dbReference type="Pfam" id="PF00535"/>
    </source>
</evidence>
<dbReference type="GO" id="GO:0016740">
    <property type="term" value="F:transferase activity"/>
    <property type="evidence" value="ECO:0007669"/>
    <property type="project" value="UniProtKB-KW"/>
</dbReference>
<dbReference type="InterPro" id="IPR001173">
    <property type="entry name" value="Glyco_trans_2-like"/>
</dbReference>
<dbReference type="Proteomes" id="UP000594404">
    <property type="component" value="Chromosome"/>
</dbReference>
<reference evidence="2 3" key="1">
    <citation type="journal article" date="2018" name="Emerg. Microbes Infect.">
        <title>Genomic analysis of oral Campylobacter concisus strains identified a potential bacterial molecular marker associated with active Crohn's disease.</title>
        <authorList>
            <person name="Liu F."/>
            <person name="Ma R."/>
            <person name="Tay C.Y.A."/>
            <person name="Octavia S."/>
            <person name="Lan R."/>
            <person name="Chung H.K.L."/>
            <person name="Riordan S.M."/>
            <person name="Grimm M.C."/>
            <person name="Leong R.W."/>
            <person name="Tanaka M.M."/>
            <person name="Connor S."/>
            <person name="Zhang L."/>
        </authorList>
    </citation>
    <scope>NUCLEOTIDE SEQUENCE [LARGE SCALE GENOMIC DNA]</scope>
    <source>
        <strain evidence="2 3">P1CDO3</strain>
    </source>
</reference>